<evidence type="ECO:0000256" key="9">
    <source>
        <dbReference type="HAMAP-Rule" id="MF_00161"/>
    </source>
</evidence>
<dbReference type="NCBIfam" id="TIGR00077">
    <property type="entry name" value="lspA"/>
    <property type="match status" value="1"/>
</dbReference>
<comment type="caution">
    <text evidence="9">Lacks conserved residue(s) required for the propagation of feature annotation.</text>
</comment>
<dbReference type="EC" id="3.4.23.36" evidence="9"/>
<comment type="similarity">
    <text evidence="1 9 10">Belongs to the peptidase A8 family.</text>
</comment>
<keyword evidence="2 9" id="KW-1003">Cell membrane</keyword>
<evidence type="ECO:0000256" key="5">
    <source>
        <dbReference type="ARBA" id="ARBA00022750"/>
    </source>
</evidence>
<evidence type="ECO:0000256" key="1">
    <source>
        <dbReference type="ARBA" id="ARBA00006139"/>
    </source>
</evidence>
<keyword evidence="7 9" id="KW-1133">Transmembrane helix</keyword>
<comment type="pathway">
    <text evidence="9">Protein modification; lipoprotein biosynthesis (signal peptide cleavage).</text>
</comment>
<evidence type="ECO:0000313" key="12">
    <source>
        <dbReference type="Proteomes" id="UP000346198"/>
    </source>
</evidence>
<comment type="function">
    <text evidence="9">This protein specifically catalyzes the removal of signal peptides from prolipoproteins.</text>
</comment>
<dbReference type="HAMAP" id="MF_00161">
    <property type="entry name" value="LspA"/>
    <property type="match status" value="1"/>
</dbReference>
<feature type="transmembrane region" description="Helical" evidence="9">
    <location>
        <begin position="47"/>
        <end position="71"/>
    </location>
</feature>
<evidence type="ECO:0000256" key="2">
    <source>
        <dbReference type="ARBA" id="ARBA00022475"/>
    </source>
</evidence>
<protein>
    <recommendedName>
        <fullName evidence="9">Lipoprotein signal peptidase</fullName>
        <ecNumber evidence="9">3.4.23.36</ecNumber>
    </recommendedName>
    <alternativeName>
        <fullName evidence="9">Prolipoprotein signal peptidase</fullName>
    </alternativeName>
    <alternativeName>
        <fullName evidence="9">Signal peptidase II</fullName>
        <shortName evidence="9">SPase II</shortName>
    </alternativeName>
</protein>
<keyword evidence="6 9" id="KW-0378">Hydrolase</keyword>
<feature type="active site" evidence="9">
    <location>
        <position position="129"/>
    </location>
</feature>
<dbReference type="PRINTS" id="PR00781">
    <property type="entry name" value="LIPOSIGPTASE"/>
</dbReference>
<feature type="active site" evidence="9">
    <location>
        <position position="111"/>
    </location>
</feature>
<evidence type="ECO:0000256" key="10">
    <source>
        <dbReference type="RuleBase" id="RU004181"/>
    </source>
</evidence>
<dbReference type="UniPathway" id="UPA00665"/>
<keyword evidence="4 9" id="KW-0812">Transmembrane</keyword>
<evidence type="ECO:0000256" key="6">
    <source>
        <dbReference type="ARBA" id="ARBA00022801"/>
    </source>
</evidence>
<proteinExistence type="inferred from homology"/>
<dbReference type="GO" id="GO:0004190">
    <property type="term" value="F:aspartic-type endopeptidase activity"/>
    <property type="evidence" value="ECO:0007669"/>
    <property type="project" value="UniProtKB-UniRule"/>
</dbReference>
<dbReference type="GO" id="GO:0006508">
    <property type="term" value="P:proteolysis"/>
    <property type="evidence" value="ECO:0007669"/>
    <property type="project" value="UniProtKB-KW"/>
</dbReference>
<dbReference type="RefSeq" id="WP_136061548.1">
    <property type="nucleotide sequence ID" value="NZ_CAAHFH010000001.1"/>
</dbReference>
<gene>
    <name evidence="9 11" type="primary">lspA</name>
    <name evidence="11" type="ORF">SCARR_02166</name>
</gene>
<dbReference type="GO" id="GO:0005886">
    <property type="term" value="C:plasma membrane"/>
    <property type="evidence" value="ECO:0007669"/>
    <property type="project" value="UniProtKB-SubCell"/>
</dbReference>
<evidence type="ECO:0000256" key="8">
    <source>
        <dbReference type="ARBA" id="ARBA00023136"/>
    </source>
</evidence>
<name>A0A6C2ULW5_9BACT</name>
<dbReference type="PANTHER" id="PTHR33695:SF1">
    <property type="entry name" value="LIPOPROTEIN SIGNAL PEPTIDASE"/>
    <property type="match status" value="1"/>
</dbReference>
<feature type="transmembrane region" description="Helical" evidence="9">
    <location>
        <begin position="83"/>
        <end position="101"/>
    </location>
</feature>
<dbReference type="AlphaFoldDB" id="A0A6C2ULW5"/>
<comment type="catalytic activity">
    <reaction evidence="9">
        <text>Release of signal peptides from bacterial membrane prolipoproteins. Hydrolyzes -Xaa-Yaa-Zaa-|-(S,diacylglyceryl)Cys-, in which Xaa is hydrophobic (preferably Leu), and Yaa (Ala or Ser) and Zaa (Gly or Ala) have small, neutral side chains.</text>
        <dbReference type="EC" id="3.4.23.36"/>
    </reaction>
</comment>
<dbReference type="PANTHER" id="PTHR33695">
    <property type="entry name" value="LIPOPROTEIN SIGNAL PEPTIDASE"/>
    <property type="match status" value="1"/>
</dbReference>
<feature type="transmembrane region" description="Helical" evidence="9">
    <location>
        <begin position="121"/>
        <end position="141"/>
    </location>
</feature>
<evidence type="ECO:0000256" key="4">
    <source>
        <dbReference type="ARBA" id="ARBA00022692"/>
    </source>
</evidence>
<evidence type="ECO:0000313" key="11">
    <source>
        <dbReference type="EMBL" id="VGO20106.1"/>
    </source>
</evidence>
<keyword evidence="5 9" id="KW-0064">Aspartyl protease</keyword>
<keyword evidence="11" id="KW-0449">Lipoprotein</keyword>
<dbReference type="Pfam" id="PF01252">
    <property type="entry name" value="Peptidase_A8"/>
    <property type="match status" value="1"/>
</dbReference>
<keyword evidence="3 9" id="KW-0645">Protease</keyword>
<reference evidence="11 12" key="1">
    <citation type="submission" date="2019-04" db="EMBL/GenBank/DDBJ databases">
        <authorList>
            <person name="Van Vliet M D."/>
        </authorList>
    </citation>
    <scope>NUCLEOTIDE SEQUENCE [LARGE SCALE GENOMIC DNA]</scope>
    <source>
        <strain evidence="11 12">F21</strain>
    </source>
</reference>
<dbReference type="EMBL" id="CAAHFH010000001">
    <property type="protein sequence ID" value="VGO20106.1"/>
    <property type="molecule type" value="Genomic_DNA"/>
</dbReference>
<evidence type="ECO:0000256" key="7">
    <source>
        <dbReference type="ARBA" id="ARBA00022989"/>
    </source>
</evidence>
<dbReference type="InterPro" id="IPR001872">
    <property type="entry name" value="Peptidase_A8"/>
</dbReference>
<accession>A0A6C2ULW5</accession>
<keyword evidence="8 9" id="KW-0472">Membrane</keyword>
<organism evidence="11 12">
    <name type="scientific">Pontiella sulfatireligans</name>
    <dbReference type="NCBI Taxonomy" id="2750658"/>
    <lineage>
        <taxon>Bacteria</taxon>
        <taxon>Pseudomonadati</taxon>
        <taxon>Kiritimatiellota</taxon>
        <taxon>Kiritimatiellia</taxon>
        <taxon>Kiritimatiellales</taxon>
        <taxon>Pontiellaceae</taxon>
        <taxon>Pontiella</taxon>
    </lineage>
</organism>
<dbReference type="Proteomes" id="UP000346198">
    <property type="component" value="Unassembled WGS sequence"/>
</dbReference>
<keyword evidence="12" id="KW-1185">Reference proteome</keyword>
<sequence>MTVLLIGLAILFLDQFTKQAVRAHFIYGESRPVIDGFFNLVYVRNDGAAWNMLSGHGIILILISAAVLVLLVVYRRSFLQEQFLHKILFGLMIGGIAGNLIDRIRFGWVTDFLDFQFGSYHYPSFNVADSAICIAVGLYILTNLLQKKEGEGDEELKDA</sequence>
<comment type="subcellular location">
    <subcellularLocation>
        <location evidence="9">Cell membrane</location>
        <topology evidence="9">Multi-pass membrane protein</topology>
    </subcellularLocation>
</comment>
<evidence type="ECO:0000256" key="3">
    <source>
        <dbReference type="ARBA" id="ARBA00022670"/>
    </source>
</evidence>